<protein>
    <submittedName>
        <fullName evidence="1">Uncharacterized protein</fullName>
    </submittedName>
</protein>
<dbReference type="EMBL" id="MG775260">
    <property type="protein sequence ID" value="AUV61834.1"/>
    <property type="molecule type" value="Genomic_DNA"/>
</dbReference>
<evidence type="ECO:0000313" key="1">
    <source>
        <dbReference type="EMBL" id="AUV61834.1"/>
    </source>
</evidence>
<reference evidence="2" key="1">
    <citation type="submission" date="2018-01" db="EMBL/GenBank/DDBJ databases">
        <title>Pseudomonas phages infecting Pseudomonas sp. isolated from Prunus avium.</title>
        <authorList>
            <person name="Colberg O."/>
            <person name="Carstens A.B."/>
            <person name="Kot W."/>
            <person name="Hansen L.H."/>
        </authorList>
    </citation>
    <scope>NUCLEOTIDE SEQUENCE [LARGE SCALE GENOMIC DNA]</scope>
</reference>
<dbReference type="Proteomes" id="UP000240903">
    <property type="component" value="Segment"/>
</dbReference>
<proteinExistence type="predicted"/>
<accession>A0A2K9VHL3</accession>
<evidence type="ECO:0000313" key="2">
    <source>
        <dbReference type="Proteomes" id="UP000240903"/>
    </source>
</evidence>
<keyword evidence="2" id="KW-1185">Reference proteome</keyword>
<name>A0A2K9VHL3_9CAUD</name>
<sequence length="111" mass="12826">MNDVQQIQLQIDTAKTIAKDSEALDRLYKNRDFLHLIEKKLFQQEPVRLAHLLADPAHQSEEARAKIVKDLDMIAGLVSWFRTINLVGQDVRVQLANYEAEQELARQEISE</sequence>
<organism evidence="1 2">
    <name type="scientific">Pseudomonas phage Littlefix</name>
    <dbReference type="NCBI Taxonomy" id="2079289"/>
    <lineage>
        <taxon>Viruses</taxon>
        <taxon>Duplodnaviria</taxon>
        <taxon>Heunggongvirae</taxon>
        <taxon>Uroviricota</taxon>
        <taxon>Caudoviricetes</taxon>
        <taxon>Schitoviridae</taxon>
        <taxon>Littlefixvirus</taxon>
        <taxon>Littlefixvirus littlefix</taxon>
    </lineage>
</organism>
<gene>
    <name evidence="1" type="ORF">PsPhLittlefix_gp19</name>
</gene>